<evidence type="ECO:0000313" key="5">
    <source>
        <dbReference type="EMBL" id="GIO34906.1"/>
    </source>
</evidence>
<dbReference type="GO" id="GO:0005975">
    <property type="term" value="P:carbohydrate metabolic process"/>
    <property type="evidence" value="ECO:0007669"/>
    <property type="project" value="InterPro"/>
</dbReference>
<dbReference type="Gene3D" id="3.20.20.370">
    <property type="entry name" value="Glycoside hydrolase/deacetylase"/>
    <property type="match status" value="1"/>
</dbReference>
<dbReference type="Proteomes" id="UP000679779">
    <property type="component" value="Unassembled WGS sequence"/>
</dbReference>
<dbReference type="PANTHER" id="PTHR34216:SF3">
    <property type="entry name" value="POLY-BETA-1,6-N-ACETYL-D-GLUCOSAMINE N-DEACETYLASE"/>
    <property type="match status" value="1"/>
</dbReference>
<dbReference type="SUPFAM" id="SSF88713">
    <property type="entry name" value="Glycoside hydrolase/deacetylase"/>
    <property type="match status" value="1"/>
</dbReference>
<dbReference type="CDD" id="cd10918">
    <property type="entry name" value="CE4_NodB_like_5s_6s"/>
    <property type="match status" value="1"/>
</dbReference>
<comment type="caution">
    <text evidence="5">The sequence shown here is derived from an EMBL/GenBank/DDBJ whole genome shotgun (WGS) entry which is preliminary data.</text>
</comment>
<evidence type="ECO:0000256" key="2">
    <source>
        <dbReference type="ARBA" id="ARBA00022729"/>
    </source>
</evidence>
<sequence length="351" mass="39547">MNKISAKEGNPMTSISKHILIVLAFAIASAVLLSGCDRSQKPAETNNGQPSTKPKPETKQQPESKTQPQTGPKQATIIPPAGTPIDKKVLYRNHVIVLMYHHLEEKPSAKSRITPQLLDDQIAAMIRNGFRIISMDEYLDFMLDDKPVPENAVLLTFDDGYASFYDLAFPVLRKYGVTATDFIMAGTIDNPRHPGIKKMTWDQMRELKASGMSFYNHTFDSHKYAEIDKEGHARPMLVAKMYLRKEGRMETTEEYDKRIKEDIRKAEECLRKELGNTRGVLAFPYGRYNNALLKAAKEAGIEVFLTIDQGINGKADRIGYRINAGNQSMTPDKLIKKMKEAIPVKTTPRSK</sequence>
<name>A0A919XMD9_9BACL</name>
<comment type="subcellular location">
    <subcellularLocation>
        <location evidence="1">Secreted</location>
    </subcellularLocation>
</comment>
<gene>
    <name evidence="5" type="ORF">J2TS6_60470</name>
</gene>
<dbReference type="GO" id="GO:0016810">
    <property type="term" value="F:hydrolase activity, acting on carbon-nitrogen (but not peptide) bonds"/>
    <property type="evidence" value="ECO:0007669"/>
    <property type="project" value="InterPro"/>
</dbReference>
<feature type="region of interest" description="Disordered" evidence="3">
    <location>
        <begin position="39"/>
        <end position="81"/>
    </location>
</feature>
<dbReference type="AlphaFoldDB" id="A0A919XMD9"/>
<dbReference type="InterPro" id="IPR002509">
    <property type="entry name" value="NODB_dom"/>
</dbReference>
<dbReference type="Pfam" id="PF01522">
    <property type="entry name" value="Polysacc_deac_1"/>
    <property type="match status" value="1"/>
</dbReference>
<feature type="compositionally biased region" description="Polar residues" evidence="3">
    <location>
        <begin position="42"/>
        <end position="52"/>
    </location>
</feature>
<evidence type="ECO:0000256" key="3">
    <source>
        <dbReference type="SAM" id="MobiDB-lite"/>
    </source>
</evidence>
<dbReference type="EMBL" id="BORQ01000014">
    <property type="protein sequence ID" value="GIO34906.1"/>
    <property type="molecule type" value="Genomic_DNA"/>
</dbReference>
<feature type="domain" description="NodB homology" evidence="4">
    <location>
        <begin position="151"/>
        <end position="351"/>
    </location>
</feature>
<keyword evidence="6" id="KW-1185">Reference proteome</keyword>
<proteinExistence type="predicted"/>
<dbReference type="PANTHER" id="PTHR34216">
    <property type="match status" value="1"/>
</dbReference>
<evidence type="ECO:0000256" key="1">
    <source>
        <dbReference type="ARBA" id="ARBA00004613"/>
    </source>
</evidence>
<evidence type="ECO:0000313" key="6">
    <source>
        <dbReference type="Proteomes" id="UP000679779"/>
    </source>
</evidence>
<organism evidence="5 6">
    <name type="scientific">Paenibacillus albilobatus</name>
    <dbReference type="NCBI Taxonomy" id="2716884"/>
    <lineage>
        <taxon>Bacteria</taxon>
        <taxon>Bacillati</taxon>
        <taxon>Bacillota</taxon>
        <taxon>Bacilli</taxon>
        <taxon>Bacillales</taxon>
        <taxon>Paenibacillaceae</taxon>
        <taxon>Paenibacillus</taxon>
    </lineage>
</organism>
<reference evidence="5" key="1">
    <citation type="submission" date="2021-03" db="EMBL/GenBank/DDBJ databases">
        <title>Antimicrobial resistance genes in bacteria isolated from Japanese honey, and their potential for conferring macrolide and lincosamide resistance in the American foulbrood pathogen Paenibacillus larvae.</title>
        <authorList>
            <person name="Okamoto M."/>
            <person name="Kumagai M."/>
            <person name="Kanamori H."/>
            <person name="Takamatsu D."/>
        </authorList>
    </citation>
    <scope>NUCLEOTIDE SEQUENCE</scope>
    <source>
        <strain evidence="5">J2TS6</strain>
    </source>
</reference>
<dbReference type="InterPro" id="IPR051398">
    <property type="entry name" value="Polysacch_Deacetylase"/>
</dbReference>
<dbReference type="GO" id="GO:0005576">
    <property type="term" value="C:extracellular region"/>
    <property type="evidence" value="ECO:0007669"/>
    <property type="project" value="UniProtKB-SubCell"/>
</dbReference>
<evidence type="ECO:0000259" key="4">
    <source>
        <dbReference type="PROSITE" id="PS51677"/>
    </source>
</evidence>
<keyword evidence="2" id="KW-0732">Signal</keyword>
<dbReference type="PROSITE" id="PS51677">
    <property type="entry name" value="NODB"/>
    <property type="match status" value="1"/>
</dbReference>
<accession>A0A919XMD9</accession>
<feature type="compositionally biased region" description="Polar residues" evidence="3">
    <location>
        <begin position="63"/>
        <end position="73"/>
    </location>
</feature>
<dbReference type="InterPro" id="IPR011330">
    <property type="entry name" value="Glyco_hydro/deAcase_b/a-brl"/>
</dbReference>
<protein>
    <recommendedName>
        <fullName evidence="4">NodB homology domain-containing protein</fullName>
    </recommendedName>
</protein>